<evidence type="ECO:0000313" key="1">
    <source>
        <dbReference type="EMBL" id="CAB4620453.1"/>
    </source>
</evidence>
<dbReference type="AntiFam" id="ANF00233">
    <property type="entry name" value="Shadow ORF (opposite trxB)"/>
</dbReference>
<proteinExistence type="predicted"/>
<protein>
    <submittedName>
        <fullName evidence="1">Unannotated protein</fullName>
    </submittedName>
</protein>
<sequence>MNDGDRLGKAGQERGFFHGCIPATDDDDVLFLKEETIAGSAPRNPTPRQALFVGKSNFSIARAGGDDHAVGLVGDSIAVHHGLNRTGQINARDVVGNEFSTKFFSLRAQVVHQGRPLNTLGKAREVLDFRGVH</sequence>
<gene>
    <name evidence="1" type="ORF">UFOPK1939_00528</name>
</gene>
<name>A0A6J6I7C5_9ZZZZ</name>
<dbReference type="AlphaFoldDB" id="A0A6J6I7C5"/>
<dbReference type="EMBL" id="CAEZVF010000061">
    <property type="protein sequence ID" value="CAB4620453.1"/>
    <property type="molecule type" value="Genomic_DNA"/>
</dbReference>
<reference evidence="1" key="1">
    <citation type="submission" date="2020-05" db="EMBL/GenBank/DDBJ databases">
        <authorList>
            <person name="Chiriac C."/>
            <person name="Salcher M."/>
            <person name="Ghai R."/>
            <person name="Kavagutti S V."/>
        </authorList>
    </citation>
    <scope>NUCLEOTIDE SEQUENCE</scope>
</reference>
<organism evidence="1">
    <name type="scientific">freshwater metagenome</name>
    <dbReference type="NCBI Taxonomy" id="449393"/>
    <lineage>
        <taxon>unclassified sequences</taxon>
        <taxon>metagenomes</taxon>
        <taxon>ecological metagenomes</taxon>
    </lineage>
</organism>
<accession>A0A6J6I7C5</accession>